<feature type="zinc finger region" description="RING-Gid-type" evidence="6">
    <location>
        <begin position="365"/>
        <end position="434"/>
    </location>
</feature>
<dbReference type="GO" id="GO:0043161">
    <property type="term" value="P:proteasome-mediated ubiquitin-dependent protein catabolic process"/>
    <property type="evidence" value="ECO:0007669"/>
    <property type="project" value="InterPro"/>
</dbReference>
<evidence type="ECO:0000256" key="1">
    <source>
        <dbReference type="ARBA" id="ARBA00004496"/>
    </source>
</evidence>
<dbReference type="PROSITE" id="PS50897">
    <property type="entry name" value="CTLH"/>
    <property type="match status" value="1"/>
</dbReference>
<feature type="region of interest" description="Disordered" evidence="7">
    <location>
        <begin position="98"/>
        <end position="117"/>
    </location>
</feature>
<dbReference type="Pfam" id="PF10607">
    <property type="entry name" value="CTLH"/>
    <property type="match status" value="1"/>
</dbReference>
<dbReference type="Proteomes" id="UP000247409">
    <property type="component" value="Unassembled WGS sequence"/>
</dbReference>
<dbReference type="GO" id="GO:0034657">
    <property type="term" value="C:GID complex"/>
    <property type="evidence" value="ECO:0007669"/>
    <property type="project" value="TreeGrafter"/>
</dbReference>
<comment type="subcellular location">
    <subcellularLocation>
        <location evidence="1">Cytoplasm</location>
    </subcellularLocation>
</comment>
<evidence type="ECO:0000259" key="8">
    <source>
        <dbReference type="PROSITE" id="PS50897"/>
    </source>
</evidence>
<evidence type="ECO:0000256" key="6">
    <source>
        <dbReference type="PROSITE-ProRule" id="PRU01215"/>
    </source>
</evidence>
<evidence type="ECO:0000256" key="2">
    <source>
        <dbReference type="ARBA" id="ARBA00022490"/>
    </source>
</evidence>
<dbReference type="InterPro" id="IPR006595">
    <property type="entry name" value="CTLH_C"/>
</dbReference>
<dbReference type="STRING" id="448386.A0A2V3J5T1"/>
<name>A0A2V3J5T1_9FLOR</name>
<dbReference type="PROSITE" id="PS51867">
    <property type="entry name" value="ZF_RING_GID"/>
    <property type="match status" value="1"/>
</dbReference>
<evidence type="ECO:0000256" key="3">
    <source>
        <dbReference type="ARBA" id="ARBA00022723"/>
    </source>
</evidence>
<dbReference type="PANTHER" id="PTHR12170">
    <property type="entry name" value="MACROPHAGE ERYTHROBLAST ATTACHER-RELATED"/>
    <property type="match status" value="1"/>
</dbReference>
<gene>
    <name evidence="10" type="ORF">BWQ96_00798</name>
</gene>
<dbReference type="InterPro" id="IPR006594">
    <property type="entry name" value="LisH"/>
</dbReference>
<dbReference type="PROSITE" id="PS50896">
    <property type="entry name" value="LISH"/>
    <property type="match status" value="1"/>
</dbReference>
<keyword evidence="2" id="KW-0963">Cytoplasm</keyword>
<dbReference type="CDD" id="cd16659">
    <property type="entry name" value="RING-Ubox_Emp"/>
    <property type="match status" value="1"/>
</dbReference>
<evidence type="ECO:0000259" key="9">
    <source>
        <dbReference type="PROSITE" id="PS51867"/>
    </source>
</evidence>
<dbReference type="GO" id="GO:0061630">
    <property type="term" value="F:ubiquitin protein ligase activity"/>
    <property type="evidence" value="ECO:0007669"/>
    <property type="project" value="InterPro"/>
</dbReference>
<dbReference type="InterPro" id="IPR045098">
    <property type="entry name" value="Fyv10_fam"/>
</dbReference>
<protein>
    <submittedName>
        <fullName evidence="10">Macrophage erythroblast attacher</fullName>
    </submittedName>
</protein>
<feature type="compositionally biased region" description="Basic and acidic residues" evidence="7">
    <location>
        <begin position="142"/>
        <end position="157"/>
    </location>
</feature>
<evidence type="ECO:0000256" key="5">
    <source>
        <dbReference type="ARBA" id="ARBA00022833"/>
    </source>
</evidence>
<feature type="domain" description="RING-Gid-type" evidence="9">
    <location>
        <begin position="365"/>
        <end position="434"/>
    </location>
</feature>
<feature type="region of interest" description="Disordered" evidence="7">
    <location>
        <begin position="124"/>
        <end position="158"/>
    </location>
</feature>
<dbReference type="GO" id="GO:0005737">
    <property type="term" value="C:cytoplasm"/>
    <property type="evidence" value="ECO:0007669"/>
    <property type="project" value="UniProtKB-SubCell"/>
</dbReference>
<dbReference type="SMART" id="SM00668">
    <property type="entry name" value="CTLH"/>
    <property type="match status" value="1"/>
</dbReference>
<dbReference type="GO" id="GO:0008270">
    <property type="term" value="F:zinc ion binding"/>
    <property type="evidence" value="ECO:0007669"/>
    <property type="project" value="UniProtKB-KW"/>
</dbReference>
<keyword evidence="4 6" id="KW-0863">Zinc-finger</keyword>
<dbReference type="EMBL" id="NBIV01000005">
    <property type="protein sequence ID" value="PXF49482.1"/>
    <property type="molecule type" value="Genomic_DNA"/>
</dbReference>
<feature type="domain" description="CTLH" evidence="8">
    <location>
        <begin position="210"/>
        <end position="267"/>
    </location>
</feature>
<keyword evidence="5" id="KW-0862">Zinc</keyword>
<dbReference type="GO" id="GO:0005634">
    <property type="term" value="C:nucleus"/>
    <property type="evidence" value="ECO:0007669"/>
    <property type="project" value="TreeGrafter"/>
</dbReference>
<evidence type="ECO:0000256" key="4">
    <source>
        <dbReference type="ARBA" id="ARBA00022771"/>
    </source>
</evidence>
<dbReference type="InterPro" id="IPR044063">
    <property type="entry name" value="ZF_RING_GID"/>
</dbReference>
<accession>A0A2V3J5T1</accession>
<keyword evidence="11" id="KW-1185">Reference proteome</keyword>
<organism evidence="10 11">
    <name type="scientific">Gracilariopsis chorda</name>
    <dbReference type="NCBI Taxonomy" id="448386"/>
    <lineage>
        <taxon>Eukaryota</taxon>
        <taxon>Rhodophyta</taxon>
        <taxon>Florideophyceae</taxon>
        <taxon>Rhodymeniophycidae</taxon>
        <taxon>Gracilariales</taxon>
        <taxon>Gracilariaceae</taxon>
        <taxon>Gracilariopsis</taxon>
    </lineage>
</organism>
<evidence type="ECO:0000256" key="7">
    <source>
        <dbReference type="SAM" id="MobiDB-lite"/>
    </source>
</evidence>
<dbReference type="AlphaFoldDB" id="A0A2V3J5T1"/>
<sequence>MEQLQMEHGFLKAPWEVLLRTFRAGHKPLAKELDQFANALTQLMQQLAADRNPLDHQETIIALESRLTGLKRKLETARANDEQCMRRCFMRIRHLQTQAPPSPQLMDYPPHAPHQHKQEIQIMDVDPPPSQSQSDSEQPNRSSRDDMQLSSESDHAEQPLAALQAEQQSRWLKMRLDRALVDYMLREGMYDTAETLAASHNIQDIVDIDIFRESRVIIDALRRRDCSQALKWCTENKRRLQKVHSKLEFRLRLQEFVEFARAGRKTAAIAYMKKYLACNTCDSERLLDIQRFMALLCFEPSTSCQPYKDMYSERKWHELELMFKQENYRLHGLTRESTIEVMLKAGLATLKTRKCGTEAERKRNCPTCVEPFLSLAQSLPRGRHENSVLVCSISGEIMDENNPPMAFPNGNVYSTNALQAMADQNGGEITDPKSSDKVRFEDLRKCFIM</sequence>
<evidence type="ECO:0000313" key="10">
    <source>
        <dbReference type="EMBL" id="PXF49482.1"/>
    </source>
</evidence>
<dbReference type="PANTHER" id="PTHR12170:SF2">
    <property type="entry name" value="E3 UBIQUITIN-PROTEIN TRANSFERASE MAEA"/>
    <property type="match status" value="1"/>
</dbReference>
<dbReference type="OrthoDB" id="1933455at2759"/>
<reference evidence="10 11" key="1">
    <citation type="journal article" date="2018" name="Mol. Biol. Evol.">
        <title>Analysis of the draft genome of the red seaweed Gracilariopsis chorda provides insights into genome size evolution in Rhodophyta.</title>
        <authorList>
            <person name="Lee J."/>
            <person name="Yang E.C."/>
            <person name="Graf L."/>
            <person name="Yang J.H."/>
            <person name="Qiu H."/>
            <person name="Zel Zion U."/>
            <person name="Chan C.X."/>
            <person name="Stephens T.G."/>
            <person name="Weber A.P.M."/>
            <person name="Boo G.H."/>
            <person name="Boo S.M."/>
            <person name="Kim K.M."/>
            <person name="Shin Y."/>
            <person name="Jung M."/>
            <person name="Lee S.J."/>
            <person name="Yim H.S."/>
            <person name="Lee J.H."/>
            <person name="Bhattacharya D."/>
            <person name="Yoon H.S."/>
        </authorList>
    </citation>
    <scope>NUCLEOTIDE SEQUENCE [LARGE SCALE GENOMIC DNA]</scope>
    <source>
        <strain evidence="10 11">SKKU-2015</strain>
        <tissue evidence="10">Whole body</tissue>
    </source>
</reference>
<comment type="caution">
    <text evidence="10">The sequence shown here is derived from an EMBL/GenBank/DDBJ whole genome shotgun (WGS) entry which is preliminary data.</text>
</comment>
<dbReference type="InterPro" id="IPR024964">
    <property type="entry name" value="CTLH/CRA"/>
</dbReference>
<proteinExistence type="predicted"/>
<keyword evidence="3" id="KW-0479">Metal-binding</keyword>
<evidence type="ECO:0000313" key="11">
    <source>
        <dbReference type="Proteomes" id="UP000247409"/>
    </source>
</evidence>